<feature type="region of interest" description="Disordered" evidence="1">
    <location>
        <begin position="1"/>
        <end position="89"/>
    </location>
</feature>
<organism evidence="3 4">
    <name type="scientific">Streptomyces aurantiacus</name>
    <dbReference type="NCBI Taxonomy" id="47760"/>
    <lineage>
        <taxon>Bacteria</taxon>
        <taxon>Bacillati</taxon>
        <taxon>Actinomycetota</taxon>
        <taxon>Actinomycetes</taxon>
        <taxon>Kitasatosporales</taxon>
        <taxon>Streptomycetaceae</taxon>
        <taxon>Streptomyces</taxon>
        <taxon>Streptomyces aurantiacus group</taxon>
    </lineage>
</organism>
<keyword evidence="4" id="KW-1185">Reference proteome</keyword>
<dbReference type="EMBL" id="AP023440">
    <property type="protein sequence ID" value="BCL32120.1"/>
    <property type="molecule type" value="Genomic_DNA"/>
</dbReference>
<proteinExistence type="predicted"/>
<evidence type="ECO:0000313" key="4">
    <source>
        <dbReference type="Proteomes" id="UP000516444"/>
    </source>
</evidence>
<feature type="region of interest" description="Disordered" evidence="1">
    <location>
        <begin position="133"/>
        <end position="174"/>
    </location>
</feature>
<feature type="compositionally biased region" description="Pro residues" evidence="1">
    <location>
        <begin position="26"/>
        <end position="41"/>
    </location>
</feature>
<dbReference type="AlphaFoldDB" id="A0A7G1PER8"/>
<dbReference type="Proteomes" id="UP000516444">
    <property type="component" value="Chromosome"/>
</dbReference>
<dbReference type="RefSeq" id="WP_246596608.1">
    <property type="nucleotide sequence ID" value="NZ_AP023440.1"/>
</dbReference>
<keyword evidence="2" id="KW-0812">Transmembrane</keyword>
<feature type="compositionally biased region" description="Basic and acidic residues" evidence="1">
    <location>
        <begin position="8"/>
        <end position="17"/>
    </location>
</feature>
<keyword evidence="2" id="KW-1133">Transmembrane helix</keyword>
<reference evidence="3 4" key="1">
    <citation type="journal article" date="2014" name="Int. J. Syst. Evol. Microbiol.">
        <title>Complete genome sequence of Corynebacterium casei LMG S-19264T (=DSM 44701T), isolated from a smear-ripened cheese.</title>
        <authorList>
            <consortium name="US DOE Joint Genome Institute (JGI-PGF)"/>
            <person name="Walter F."/>
            <person name="Albersmeier A."/>
            <person name="Kalinowski J."/>
            <person name="Ruckert C."/>
        </authorList>
    </citation>
    <scope>NUCLEOTIDE SEQUENCE [LARGE SCALE GENOMIC DNA]</scope>
    <source>
        <strain evidence="3 4">JCM 4677</strain>
    </source>
</reference>
<sequence>MGGGARYWNDETQRWEEGGGGSAAPTTPPPSRPGYAPPSPSGPWQASSPSASPPPPSADWPGTGEGGTWHGPRAHDGSDGIWSPDEPIVGQPAFVPVPAPAAGGGNRRLVWSVVGGAVVVVVAVALVLTTVVGGGDKPSTASSSSPVATASQQSDPYTASASASASEEPTVGASASVPELDAGYELYDDQEGFRVGLPVGWSRETAPSQFGIAVVTYDSPDREHRIQVYQVKEATPQASFDEFLSDRVTKAPGFRELDLQPLADGRFTGLRLEYLADSVKNAPDVGIWHVYDARFVVDGGDRFAIAVYGPEANGGADELELLDTALEGFCPPHVCEPVSLD</sequence>
<feature type="compositionally biased region" description="Low complexity" evidence="1">
    <location>
        <begin position="138"/>
        <end position="166"/>
    </location>
</feature>
<gene>
    <name evidence="3" type="ORF">GCM10017557_69790</name>
</gene>
<evidence type="ECO:0000313" key="3">
    <source>
        <dbReference type="EMBL" id="BCL32120.1"/>
    </source>
</evidence>
<protein>
    <recommendedName>
        <fullName evidence="5">Serine/arginine repetitive matrix protein 2</fullName>
    </recommendedName>
</protein>
<accession>A0A7G1PER8</accession>
<evidence type="ECO:0000256" key="1">
    <source>
        <dbReference type="SAM" id="MobiDB-lite"/>
    </source>
</evidence>
<evidence type="ECO:0008006" key="5">
    <source>
        <dbReference type="Google" id="ProtNLM"/>
    </source>
</evidence>
<feature type="transmembrane region" description="Helical" evidence="2">
    <location>
        <begin position="109"/>
        <end position="132"/>
    </location>
</feature>
<keyword evidence="2" id="KW-0472">Membrane</keyword>
<name>A0A7G1PER8_9ACTN</name>
<dbReference type="KEGG" id="sgm:GCM10017557_69790"/>
<evidence type="ECO:0000256" key="2">
    <source>
        <dbReference type="SAM" id="Phobius"/>
    </source>
</evidence>